<reference evidence="1" key="1">
    <citation type="submission" date="2022-06" db="EMBL/GenBank/DDBJ databases">
        <title>Isolation of gut microbiota from human fecal samples.</title>
        <authorList>
            <person name="Pamer E.G."/>
            <person name="Barat B."/>
            <person name="Waligurski E."/>
            <person name="Medina S."/>
            <person name="Paddock L."/>
            <person name="Mostad J."/>
        </authorList>
    </citation>
    <scope>NUCLEOTIDE SEQUENCE</scope>
    <source>
        <strain evidence="1">DFI.9.91</strain>
    </source>
</reference>
<comment type="caution">
    <text evidence="1">The sequence shown here is derived from an EMBL/GenBank/DDBJ whole genome shotgun (WGS) entry which is preliminary data.</text>
</comment>
<accession>A0AAW5JJZ6</accession>
<evidence type="ECO:0000313" key="2">
    <source>
        <dbReference type="Proteomes" id="UP001204562"/>
    </source>
</evidence>
<dbReference type="Proteomes" id="UP001204562">
    <property type="component" value="Unassembled WGS sequence"/>
</dbReference>
<dbReference type="AlphaFoldDB" id="A0AAW5JJZ6"/>
<organism evidence="1 2">
    <name type="scientific">Intestinimonas massiliensis</name>
    <name type="common">ex Afouda et al. 2020</name>
    <dbReference type="NCBI Taxonomy" id="1673721"/>
    <lineage>
        <taxon>Bacteria</taxon>
        <taxon>Bacillati</taxon>
        <taxon>Bacillota</taxon>
        <taxon>Clostridia</taxon>
        <taxon>Eubacteriales</taxon>
        <taxon>Intestinimonas</taxon>
    </lineage>
</organism>
<dbReference type="EMBL" id="JANFYS010000011">
    <property type="protein sequence ID" value="MCQ4770147.1"/>
    <property type="molecule type" value="Genomic_DNA"/>
</dbReference>
<gene>
    <name evidence="1" type="ORF">NE579_06660</name>
</gene>
<dbReference type="SUPFAM" id="SSF54001">
    <property type="entry name" value="Cysteine proteinases"/>
    <property type="match status" value="1"/>
</dbReference>
<proteinExistence type="predicted"/>
<sequence>MKDFSRTGARLFRITAAVLLILFLLLWGAQTLFAHRNPVFTPDYPMEDLTALLAQEQLSAADYDALFLQTGLGMPAIDALLAQGAQGREQILAIQRQFFAAPATVCAELFGLLVREDRLAPDKNGQPVWGPPMPTLEDGDVLLTYATHSMGWRHGHAGLVVDAARQKVLEAVVIGSDAAVTNLGHWRSYSNYLVLRLREKSPELQSELTTWALEHLEGVPYRLFSGLLGPKAPDPGLPGFGVQCAHLIWYAFQQFSYDVDADGGRLVTVDDLARSPLFEVVQLYGLDPRQWIY</sequence>
<name>A0AAW5JJZ6_9FIRM</name>
<protein>
    <recommendedName>
        <fullName evidence="3">CHAP domain-containing protein</fullName>
    </recommendedName>
</protein>
<dbReference type="RefSeq" id="WP_256303665.1">
    <property type="nucleotide sequence ID" value="NZ_JANFYS010000011.1"/>
</dbReference>
<dbReference type="Gene3D" id="3.90.1720.10">
    <property type="entry name" value="endopeptidase domain like (from Nostoc punctiforme)"/>
    <property type="match status" value="1"/>
</dbReference>
<dbReference type="InterPro" id="IPR038765">
    <property type="entry name" value="Papain-like_cys_pep_sf"/>
</dbReference>
<evidence type="ECO:0008006" key="3">
    <source>
        <dbReference type="Google" id="ProtNLM"/>
    </source>
</evidence>
<evidence type="ECO:0000313" key="1">
    <source>
        <dbReference type="EMBL" id="MCQ4770147.1"/>
    </source>
</evidence>